<dbReference type="InterPro" id="IPR006543">
    <property type="entry name" value="Histidinol-phos"/>
</dbReference>
<keyword evidence="5 7" id="KW-0119">Carbohydrate metabolism</keyword>
<protein>
    <recommendedName>
        <fullName evidence="6 7">D,D-heptose 1,7-bisphosphate phosphatase</fullName>
        <ecNumber evidence="7">3.1.3.-</ecNumber>
    </recommendedName>
</protein>
<dbReference type="EMBL" id="BOMI01000144">
    <property type="protein sequence ID" value="GID78255.1"/>
    <property type="molecule type" value="Genomic_DNA"/>
</dbReference>
<dbReference type="Gene3D" id="3.40.50.1000">
    <property type="entry name" value="HAD superfamily/HAD-like"/>
    <property type="match status" value="1"/>
</dbReference>
<evidence type="ECO:0000256" key="1">
    <source>
        <dbReference type="ARBA" id="ARBA00004496"/>
    </source>
</evidence>
<dbReference type="Pfam" id="PF00702">
    <property type="entry name" value="Hydrolase"/>
    <property type="match status" value="1"/>
</dbReference>
<reference evidence="8 9" key="1">
    <citation type="submission" date="2021-01" db="EMBL/GenBank/DDBJ databases">
        <title>Whole genome shotgun sequence of Actinoplanes deccanensis NBRC 13994.</title>
        <authorList>
            <person name="Komaki H."/>
            <person name="Tamura T."/>
        </authorList>
    </citation>
    <scope>NUCLEOTIDE SEQUENCE [LARGE SCALE GENOMIC DNA]</scope>
    <source>
        <strain evidence="8 9">NBRC 13994</strain>
    </source>
</reference>
<dbReference type="RefSeq" id="WP_203773011.1">
    <property type="nucleotide sequence ID" value="NZ_BAAABO010000028.1"/>
</dbReference>
<dbReference type="Proteomes" id="UP000609879">
    <property type="component" value="Unassembled WGS sequence"/>
</dbReference>
<dbReference type="PANTHER" id="PTHR42891:SF1">
    <property type="entry name" value="D-GLYCERO-BETA-D-MANNO-HEPTOSE-1,7-BISPHOSPHATE 7-PHOSPHATASE"/>
    <property type="match status" value="1"/>
</dbReference>
<sequence length="173" mass="18270">MRRWSAVLLDRDGTVNVKAPEGEYVSGPAQLTLLPGTGRAVRRLREAGIPVYVVTNQRGVARGKLTMRDLDAVHERLVALLRAEGAELDGIYACVHEAGRCDCRKPLPGLLRQVARDHPGVDLTRSAMVGDAASDVAAGAAAGCTTVRLAATPDAAATVTVRALPDAVGWLLR</sequence>
<comment type="caution">
    <text evidence="8">The sequence shown here is derived from an EMBL/GenBank/DDBJ whole genome shotgun (WGS) entry which is preliminary data.</text>
</comment>
<dbReference type="EC" id="3.1.3.-" evidence="7"/>
<evidence type="ECO:0000256" key="4">
    <source>
        <dbReference type="ARBA" id="ARBA00022801"/>
    </source>
</evidence>
<evidence type="ECO:0000313" key="9">
    <source>
        <dbReference type="Proteomes" id="UP000609879"/>
    </source>
</evidence>
<evidence type="ECO:0000256" key="2">
    <source>
        <dbReference type="ARBA" id="ARBA00022490"/>
    </source>
</evidence>
<dbReference type="PANTHER" id="PTHR42891">
    <property type="entry name" value="D-GLYCERO-BETA-D-MANNO-HEPTOSE-1,7-BISPHOSPHATE 7-PHOSPHATASE"/>
    <property type="match status" value="1"/>
</dbReference>
<dbReference type="InterPro" id="IPR004446">
    <property type="entry name" value="Heptose_bisP_phosphatase"/>
</dbReference>
<gene>
    <name evidence="8" type="ORF">Ade02nite_68960</name>
</gene>
<keyword evidence="2 7" id="KW-0963">Cytoplasm</keyword>
<dbReference type="SUPFAM" id="SSF56784">
    <property type="entry name" value="HAD-like"/>
    <property type="match status" value="1"/>
</dbReference>
<keyword evidence="9" id="KW-1185">Reference proteome</keyword>
<dbReference type="InterPro" id="IPR023214">
    <property type="entry name" value="HAD_sf"/>
</dbReference>
<keyword evidence="4 7" id="KW-0378">Hydrolase</keyword>
<comment type="subcellular location">
    <subcellularLocation>
        <location evidence="1 7">Cytoplasm</location>
    </subcellularLocation>
</comment>
<comment type="similarity">
    <text evidence="7">Belongs to the gmhB family.</text>
</comment>
<evidence type="ECO:0000256" key="6">
    <source>
        <dbReference type="ARBA" id="ARBA00031828"/>
    </source>
</evidence>
<proteinExistence type="inferred from homology"/>
<dbReference type="PIRSF" id="PIRSF004682">
    <property type="entry name" value="GmhB"/>
    <property type="match status" value="1"/>
</dbReference>
<evidence type="ECO:0000256" key="7">
    <source>
        <dbReference type="PIRNR" id="PIRNR004682"/>
    </source>
</evidence>
<dbReference type="NCBIfam" id="TIGR01662">
    <property type="entry name" value="HAD-SF-IIIA"/>
    <property type="match status" value="1"/>
</dbReference>
<dbReference type="NCBIfam" id="TIGR01656">
    <property type="entry name" value="Histidinol-ppas"/>
    <property type="match status" value="1"/>
</dbReference>
<accession>A0ABQ3YEP1</accession>
<dbReference type="InterPro" id="IPR036412">
    <property type="entry name" value="HAD-like_sf"/>
</dbReference>
<name>A0ABQ3YEP1_9ACTN</name>
<evidence type="ECO:0000256" key="3">
    <source>
        <dbReference type="ARBA" id="ARBA00022723"/>
    </source>
</evidence>
<keyword evidence="3" id="KW-0479">Metal-binding</keyword>
<dbReference type="InterPro" id="IPR006549">
    <property type="entry name" value="HAD-SF_hydro_IIIA"/>
</dbReference>
<organism evidence="8 9">
    <name type="scientific">Paractinoplanes deccanensis</name>
    <dbReference type="NCBI Taxonomy" id="113561"/>
    <lineage>
        <taxon>Bacteria</taxon>
        <taxon>Bacillati</taxon>
        <taxon>Actinomycetota</taxon>
        <taxon>Actinomycetes</taxon>
        <taxon>Micromonosporales</taxon>
        <taxon>Micromonosporaceae</taxon>
        <taxon>Paractinoplanes</taxon>
    </lineage>
</organism>
<evidence type="ECO:0000313" key="8">
    <source>
        <dbReference type="EMBL" id="GID78255.1"/>
    </source>
</evidence>
<evidence type="ECO:0000256" key="5">
    <source>
        <dbReference type="ARBA" id="ARBA00023277"/>
    </source>
</evidence>